<evidence type="ECO:0000313" key="2">
    <source>
        <dbReference type="Proteomes" id="UP001054945"/>
    </source>
</evidence>
<proteinExistence type="predicted"/>
<dbReference type="AlphaFoldDB" id="A0AAV4TJ36"/>
<dbReference type="Proteomes" id="UP001054945">
    <property type="component" value="Unassembled WGS sequence"/>
</dbReference>
<dbReference type="EMBL" id="BPLR01011450">
    <property type="protein sequence ID" value="GIY46633.1"/>
    <property type="molecule type" value="Genomic_DNA"/>
</dbReference>
<evidence type="ECO:0000313" key="1">
    <source>
        <dbReference type="EMBL" id="GIY46633.1"/>
    </source>
</evidence>
<accession>A0AAV4TJ36</accession>
<name>A0AAV4TJ36_CAEEX</name>
<reference evidence="1 2" key="1">
    <citation type="submission" date="2021-06" db="EMBL/GenBank/DDBJ databases">
        <title>Caerostris extrusa draft genome.</title>
        <authorList>
            <person name="Kono N."/>
            <person name="Arakawa K."/>
        </authorList>
    </citation>
    <scope>NUCLEOTIDE SEQUENCE [LARGE SCALE GENOMIC DNA]</scope>
</reference>
<keyword evidence="2" id="KW-1185">Reference proteome</keyword>
<comment type="caution">
    <text evidence="1">The sequence shown here is derived from an EMBL/GenBank/DDBJ whole genome shotgun (WGS) entry which is preliminary data.</text>
</comment>
<organism evidence="1 2">
    <name type="scientific">Caerostris extrusa</name>
    <name type="common">Bark spider</name>
    <name type="synonym">Caerostris bankana</name>
    <dbReference type="NCBI Taxonomy" id="172846"/>
    <lineage>
        <taxon>Eukaryota</taxon>
        <taxon>Metazoa</taxon>
        <taxon>Ecdysozoa</taxon>
        <taxon>Arthropoda</taxon>
        <taxon>Chelicerata</taxon>
        <taxon>Arachnida</taxon>
        <taxon>Araneae</taxon>
        <taxon>Araneomorphae</taxon>
        <taxon>Entelegynae</taxon>
        <taxon>Araneoidea</taxon>
        <taxon>Araneidae</taxon>
        <taxon>Caerostris</taxon>
    </lineage>
</organism>
<protein>
    <submittedName>
        <fullName evidence="1">Uncharacterized protein</fullName>
    </submittedName>
</protein>
<gene>
    <name evidence="1" type="ORF">CEXT_280371</name>
</gene>
<sequence length="111" mass="12597">MLKGCRVASSLDNPNFEQHSLRIVCERDMILSLFSHCIKLVSFILEKGTSFPKLSGMCFGLKLLHLDHTISLRHIVLEHIAASEYDMTIAKLNMGDVKQPKFRTNHPLGDF</sequence>